<dbReference type="AlphaFoldDB" id="A0AAU8J4P6"/>
<feature type="compositionally biased region" description="Gly residues" evidence="1">
    <location>
        <begin position="195"/>
        <end position="207"/>
    </location>
</feature>
<feature type="region of interest" description="Disordered" evidence="1">
    <location>
        <begin position="167"/>
        <end position="207"/>
    </location>
</feature>
<organism evidence="4">
    <name type="scientific">Streptomyces tabacisoli</name>
    <dbReference type="NCBI Taxonomy" id="3156398"/>
    <lineage>
        <taxon>Bacteria</taxon>
        <taxon>Bacillati</taxon>
        <taxon>Actinomycetota</taxon>
        <taxon>Actinomycetes</taxon>
        <taxon>Kitasatosporales</taxon>
        <taxon>Streptomycetaceae</taxon>
        <taxon>Streptomyces</taxon>
    </lineage>
</organism>
<evidence type="ECO:0000256" key="1">
    <source>
        <dbReference type="SAM" id="MobiDB-lite"/>
    </source>
</evidence>
<keyword evidence="2" id="KW-0812">Transmembrane</keyword>
<accession>A0AAU8J4P6</accession>
<evidence type="ECO:0000256" key="2">
    <source>
        <dbReference type="SAM" id="Phobius"/>
    </source>
</evidence>
<gene>
    <name evidence="4" type="ORF">ABII15_38110</name>
</gene>
<dbReference type="RefSeq" id="WP_353946870.1">
    <property type="nucleotide sequence ID" value="NZ_CP159534.1"/>
</dbReference>
<dbReference type="InterPro" id="IPR048389">
    <property type="entry name" value="YciQ-like_C"/>
</dbReference>
<evidence type="ECO:0000259" key="3">
    <source>
        <dbReference type="Pfam" id="PF20990"/>
    </source>
</evidence>
<sequence length="207" mass="21273">MWRNTSELWDARAHKRWNRVALAGFPTSLAGLIAVIVAAITAGRPADHWPVLLTVAAVVAGTGAGMFAYADEVPVLTPQGTALWLRVEGFRRHLSGAGARHVEEAADAGVLDHYTAWAVALGVADHWTRAASAWTVRPPAPSARRPVRMPLVRPLVALAILNSLSSSTGRPASGGSSGSTSGSSWNSGSDTSYSVGGGGGGGGGGSW</sequence>
<proteinExistence type="predicted"/>
<feature type="transmembrane region" description="Helical" evidence="2">
    <location>
        <begin position="20"/>
        <end position="43"/>
    </location>
</feature>
<name>A0AAU8J4P6_9ACTN</name>
<reference evidence="4" key="1">
    <citation type="submission" date="2024-06" db="EMBL/GenBank/DDBJ databases">
        <title>Streptomyces sp. strain HUAS MG91 genome sequences.</title>
        <authorList>
            <person name="Mo P."/>
        </authorList>
    </citation>
    <scope>NUCLEOTIDE SEQUENCE</scope>
    <source>
        <strain evidence="4">HUAS MG91</strain>
    </source>
</reference>
<dbReference type="Pfam" id="PF20990">
    <property type="entry name" value="DUF2207_C"/>
    <property type="match status" value="1"/>
</dbReference>
<feature type="transmembrane region" description="Helical" evidence="2">
    <location>
        <begin position="49"/>
        <end position="70"/>
    </location>
</feature>
<feature type="compositionally biased region" description="Low complexity" evidence="1">
    <location>
        <begin position="167"/>
        <end position="194"/>
    </location>
</feature>
<evidence type="ECO:0000313" key="4">
    <source>
        <dbReference type="EMBL" id="XCJ75439.1"/>
    </source>
</evidence>
<dbReference type="EMBL" id="CP159534">
    <property type="protein sequence ID" value="XCJ75439.1"/>
    <property type="molecule type" value="Genomic_DNA"/>
</dbReference>
<feature type="domain" description="Predicted membrane protein YciQ-like C-terminal" evidence="3">
    <location>
        <begin position="5"/>
        <end position="130"/>
    </location>
</feature>
<keyword evidence="2" id="KW-1133">Transmembrane helix</keyword>
<keyword evidence="2" id="KW-0472">Membrane</keyword>
<dbReference type="KEGG" id="stac:ABII15_38110"/>
<protein>
    <recommendedName>
        <fullName evidence="3">Predicted membrane protein YciQ-like C-terminal domain-containing protein</fullName>
    </recommendedName>
</protein>